<keyword evidence="8" id="KW-1185">Reference proteome</keyword>
<dbReference type="GO" id="GO:0005886">
    <property type="term" value="C:plasma membrane"/>
    <property type="evidence" value="ECO:0007669"/>
    <property type="project" value="TreeGrafter"/>
</dbReference>
<evidence type="ECO:0000256" key="1">
    <source>
        <dbReference type="ARBA" id="ARBA00004141"/>
    </source>
</evidence>
<evidence type="ECO:0000256" key="2">
    <source>
        <dbReference type="ARBA" id="ARBA00022448"/>
    </source>
</evidence>
<evidence type="ECO:0000256" key="3">
    <source>
        <dbReference type="ARBA" id="ARBA00022692"/>
    </source>
</evidence>
<name>A0AA40FAE8_9PEZI</name>
<reference evidence="7" key="1">
    <citation type="submission" date="2023-06" db="EMBL/GenBank/DDBJ databases">
        <title>Genome-scale phylogeny and comparative genomics of the fungal order Sordariales.</title>
        <authorList>
            <consortium name="Lawrence Berkeley National Laboratory"/>
            <person name="Hensen N."/>
            <person name="Bonometti L."/>
            <person name="Westerberg I."/>
            <person name="Brannstrom I.O."/>
            <person name="Guillou S."/>
            <person name="Cros-Aarteil S."/>
            <person name="Calhoun S."/>
            <person name="Haridas S."/>
            <person name="Kuo A."/>
            <person name="Mondo S."/>
            <person name="Pangilinan J."/>
            <person name="Riley R."/>
            <person name="LaButti K."/>
            <person name="Andreopoulos B."/>
            <person name="Lipzen A."/>
            <person name="Chen C."/>
            <person name="Yanf M."/>
            <person name="Daum C."/>
            <person name="Ng V."/>
            <person name="Clum A."/>
            <person name="Steindorff A."/>
            <person name="Ohm R."/>
            <person name="Martin F."/>
            <person name="Silar P."/>
            <person name="Natvig D."/>
            <person name="Lalanne C."/>
            <person name="Gautier V."/>
            <person name="Ament-velasquez S.L."/>
            <person name="Kruys A."/>
            <person name="Hutchinson M.I."/>
            <person name="Powell A.J."/>
            <person name="Barry K."/>
            <person name="Miller A.N."/>
            <person name="Grigoriev I.V."/>
            <person name="Debuchy R."/>
            <person name="Gladieux P."/>
            <person name="Thoren M.H."/>
            <person name="Johannesson H."/>
        </authorList>
    </citation>
    <scope>NUCLEOTIDE SEQUENCE</scope>
    <source>
        <strain evidence="7">SMH3187-1</strain>
    </source>
</reference>
<proteinExistence type="predicted"/>
<evidence type="ECO:0000313" key="8">
    <source>
        <dbReference type="Proteomes" id="UP001172155"/>
    </source>
</evidence>
<dbReference type="PANTHER" id="PTHR19432">
    <property type="entry name" value="SUGAR TRANSPORTER"/>
    <property type="match status" value="1"/>
</dbReference>
<dbReference type="Proteomes" id="UP001172155">
    <property type="component" value="Unassembled WGS sequence"/>
</dbReference>
<feature type="transmembrane region" description="Helical" evidence="6">
    <location>
        <begin position="201"/>
        <end position="221"/>
    </location>
</feature>
<evidence type="ECO:0000256" key="5">
    <source>
        <dbReference type="ARBA" id="ARBA00023136"/>
    </source>
</evidence>
<feature type="transmembrane region" description="Helical" evidence="6">
    <location>
        <begin position="262"/>
        <end position="282"/>
    </location>
</feature>
<sequence>MSTWSGQPSIKGSSETVRMMLLTCISVGITFTWGVEMTYCTPYLLSLGLSKGQTSLVWVAGPLSGLIVQPIVGVLADESTSKWGRRRPIIVVGSVLVACSLLALGFTKEIVASFVSPESAPTATIVVAVLSLYATDFSINAVMSCSRSLVVDTLPIHQQQTGASWSSRMGSLGHIIGYAMGAVDLLGLFGPRFGDTQFKQLTVIAALGILLTASVTCWGVTERILLTAPPSLHPHNPYLKAPRQILATLAALPPRIRGICNAVFWAWIGWFPFLVYGSTWVGEIAFRTSPALTTTPSTDALGDMGRIGSTALTIYSTPRPRPVHRHHPPTQVHPPPPRWLARLRLPAFQKPDLLTAWIASQLAFAALMLLTPFAASLRAATLLVALCGVPWSFAQWAPTTFLGIEVNKLSASDDIELRAAGEDGATSGTGELSGVYFGIMNIFTTIPQFIATMLSSVVFSVLEPGTSPELHHGGGTPAGEGPKERGPNAIAVCMFVGAGAAVMSAVTTARLRRL</sequence>
<feature type="transmembrane region" description="Helical" evidence="6">
    <location>
        <begin position="16"/>
        <end position="35"/>
    </location>
</feature>
<dbReference type="PANTHER" id="PTHR19432:SF76">
    <property type="entry name" value="TRANSPORTER, PUTATIVE (EUROFUNG)-RELATED"/>
    <property type="match status" value="1"/>
</dbReference>
<accession>A0AA40FAE8</accession>
<evidence type="ECO:0000313" key="7">
    <source>
        <dbReference type="EMBL" id="KAK0753997.1"/>
    </source>
</evidence>
<feature type="transmembrane region" description="Helical" evidence="6">
    <location>
        <begin position="88"/>
        <end position="107"/>
    </location>
</feature>
<dbReference type="EMBL" id="JAUKUD010000001">
    <property type="protein sequence ID" value="KAK0753997.1"/>
    <property type="molecule type" value="Genomic_DNA"/>
</dbReference>
<comment type="caution">
    <text evidence="7">The sequence shown here is derived from an EMBL/GenBank/DDBJ whole genome shotgun (WGS) entry which is preliminary data.</text>
</comment>
<dbReference type="SUPFAM" id="SSF103473">
    <property type="entry name" value="MFS general substrate transporter"/>
    <property type="match status" value="1"/>
</dbReference>
<dbReference type="InterPro" id="IPR036259">
    <property type="entry name" value="MFS_trans_sf"/>
</dbReference>
<evidence type="ECO:0000256" key="6">
    <source>
        <dbReference type="SAM" id="Phobius"/>
    </source>
</evidence>
<protein>
    <submittedName>
        <fullName evidence="7">Major facilitator superfamily domain-containing protein</fullName>
    </submittedName>
</protein>
<dbReference type="Gene3D" id="1.20.1250.20">
    <property type="entry name" value="MFS general substrate transporter like domains"/>
    <property type="match status" value="1"/>
</dbReference>
<feature type="transmembrane region" description="Helical" evidence="6">
    <location>
        <begin position="353"/>
        <end position="375"/>
    </location>
</feature>
<feature type="transmembrane region" description="Helical" evidence="6">
    <location>
        <begin position="171"/>
        <end position="189"/>
    </location>
</feature>
<evidence type="ECO:0000256" key="4">
    <source>
        <dbReference type="ARBA" id="ARBA00022989"/>
    </source>
</evidence>
<keyword evidence="3 6" id="KW-0812">Transmembrane</keyword>
<keyword evidence="4 6" id="KW-1133">Transmembrane helix</keyword>
<feature type="transmembrane region" description="Helical" evidence="6">
    <location>
        <begin position="55"/>
        <end position="76"/>
    </location>
</feature>
<dbReference type="GO" id="GO:0008506">
    <property type="term" value="F:sucrose:proton symporter activity"/>
    <property type="evidence" value="ECO:0007669"/>
    <property type="project" value="TreeGrafter"/>
</dbReference>
<comment type="subcellular location">
    <subcellularLocation>
        <location evidence="1">Membrane</location>
        <topology evidence="1">Multi-pass membrane protein</topology>
    </subcellularLocation>
</comment>
<dbReference type="Pfam" id="PF13347">
    <property type="entry name" value="MFS_2"/>
    <property type="match status" value="1"/>
</dbReference>
<organism evidence="7 8">
    <name type="scientific">Schizothecium vesticola</name>
    <dbReference type="NCBI Taxonomy" id="314040"/>
    <lineage>
        <taxon>Eukaryota</taxon>
        <taxon>Fungi</taxon>
        <taxon>Dikarya</taxon>
        <taxon>Ascomycota</taxon>
        <taxon>Pezizomycotina</taxon>
        <taxon>Sordariomycetes</taxon>
        <taxon>Sordariomycetidae</taxon>
        <taxon>Sordariales</taxon>
        <taxon>Schizotheciaceae</taxon>
        <taxon>Schizothecium</taxon>
    </lineage>
</organism>
<dbReference type="AlphaFoldDB" id="A0AA40FAE8"/>
<keyword evidence="5 6" id="KW-0472">Membrane</keyword>
<keyword evidence="2" id="KW-0813">Transport</keyword>
<gene>
    <name evidence="7" type="ORF">B0T18DRAFT_434530</name>
</gene>
<feature type="transmembrane region" description="Helical" evidence="6">
    <location>
        <begin position="489"/>
        <end position="509"/>
    </location>
</feature>